<dbReference type="OrthoDB" id="9806380at2"/>
<dbReference type="Pfam" id="PF07045">
    <property type="entry name" value="DUF1330"/>
    <property type="match status" value="1"/>
</dbReference>
<gene>
    <name evidence="2" type="ORF">SAMN04489835_2055</name>
</gene>
<dbReference type="STRING" id="370526.SAMN04489835_2055"/>
<name>A0A1H6JI05_MYCRU</name>
<evidence type="ECO:0000313" key="2">
    <source>
        <dbReference type="EMBL" id="SEH61585.1"/>
    </source>
</evidence>
<dbReference type="InterPro" id="IPR011008">
    <property type="entry name" value="Dimeric_a/b-barrel"/>
</dbReference>
<dbReference type="Gene3D" id="3.30.70.100">
    <property type="match status" value="1"/>
</dbReference>
<dbReference type="Proteomes" id="UP000182915">
    <property type="component" value="Chromosome I"/>
</dbReference>
<keyword evidence="3" id="KW-1185">Reference proteome</keyword>
<dbReference type="PANTHER" id="PTHR41521">
    <property type="match status" value="1"/>
</dbReference>
<dbReference type="PANTHER" id="PTHR41521:SF4">
    <property type="entry name" value="BLR0684 PROTEIN"/>
    <property type="match status" value="1"/>
</dbReference>
<evidence type="ECO:0000313" key="3">
    <source>
        <dbReference type="Proteomes" id="UP000182915"/>
    </source>
</evidence>
<dbReference type="AlphaFoldDB" id="A0A1H6JI05"/>
<protein>
    <submittedName>
        <fullName evidence="2">Uncharacterized conserved protein, DUF1330 family</fullName>
    </submittedName>
</protein>
<proteinExistence type="predicted"/>
<dbReference type="InterPro" id="IPR010753">
    <property type="entry name" value="DUF1330"/>
</dbReference>
<dbReference type="EMBL" id="LT629971">
    <property type="protein sequence ID" value="SEH61585.1"/>
    <property type="molecule type" value="Genomic_DNA"/>
</dbReference>
<evidence type="ECO:0000259" key="1">
    <source>
        <dbReference type="Pfam" id="PF07045"/>
    </source>
</evidence>
<feature type="domain" description="DUF1330" evidence="1">
    <location>
        <begin position="17"/>
        <end position="98"/>
    </location>
</feature>
<dbReference type="SUPFAM" id="SSF54909">
    <property type="entry name" value="Dimeric alpha+beta barrel"/>
    <property type="match status" value="1"/>
</dbReference>
<reference evidence="3" key="1">
    <citation type="submission" date="2016-10" db="EMBL/GenBank/DDBJ databases">
        <authorList>
            <person name="Varghese N."/>
            <person name="Submissions S."/>
        </authorList>
    </citation>
    <scope>NUCLEOTIDE SEQUENCE [LARGE SCALE GENOMIC DNA]</scope>
    <source>
        <strain evidence="3">DSM 45405</strain>
    </source>
</reference>
<sequence>MTAAYLIHADPDSGYGNPAGMAEYAVQVRAIVEAFDGVYHSRHKRTRVLEGDWKPEFITMIEFPSMTRLLEFYESEEYRPWLELRKEAGDGSIVVVEAGGPDFATA</sequence>
<organism evidence="2 3">
    <name type="scientific">Mycolicibacterium rutilum</name>
    <name type="common">Mycobacterium rutilum</name>
    <dbReference type="NCBI Taxonomy" id="370526"/>
    <lineage>
        <taxon>Bacteria</taxon>
        <taxon>Bacillati</taxon>
        <taxon>Actinomycetota</taxon>
        <taxon>Actinomycetes</taxon>
        <taxon>Mycobacteriales</taxon>
        <taxon>Mycobacteriaceae</taxon>
        <taxon>Mycolicibacterium</taxon>
    </lineage>
</organism>
<dbReference type="RefSeq" id="WP_083407040.1">
    <property type="nucleotide sequence ID" value="NZ_LT629971.1"/>
</dbReference>
<accession>A0A1H6JI05</accession>